<protein>
    <submittedName>
        <fullName evidence="2">Translation initiation inhibitor</fullName>
    </submittedName>
</protein>
<dbReference type="CDD" id="cd02199">
    <property type="entry name" value="YjgF_YER057c_UK114_like_1"/>
    <property type="match status" value="1"/>
</dbReference>
<evidence type="ECO:0000313" key="2">
    <source>
        <dbReference type="EMBL" id="ABK77451.1"/>
    </source>
</evidence>
<accession>A0RVT4</accession>
<evidence type="ECO:0000259" key="1">
    <source>
        <dbReference type="Pfam" id="PF14588"/>
    </source>
</evidence>
<dbReference type="EMBL" id="DP000238">
    <property type="protein sequence ID" value="ABK77451.1"/>
    <property type="molecule type" value="Genomic_DNA"/>
</dbReference>
<dbReference type="Proteomes" id="UP000000758">
    <property type="component" value="Chromosome"/>
</dbReference>
<dbReference type="PANTHER" id="PTHR43760:SF1">
    <property type="entry name" value="ENDORIBONUCLEASE L-PSP_CHORISMATE MUTASE-LIKE DOMAIN-CONTAINING PROTEIN"/>
    <property type="match status" value="1"/>
</dbReference>
<reference evidence="2 3" key="1">
    <citation type="journal article" date="2006" name="Proc. Natl. Acad. Sci. U.S.A.">
        <title>Genomic analysis of the uncultivated marine crenarchaeote Cenarchaeum symbiosum.</title>
        <authorList>
            <person name="Hallam S.J."/>
            <person name="Konstantinidis K.T."/>
            <person name="Putnam N."/>
            <person name="Schleper C."/>
            <person name="Watanabe Y."/>
            <person name="Sugahara J."/>
            <person name="Preston C."/>
            <person name="de la Torre J."/>
            <person name="Richardson P.M."/>
            <person name="DeLong E.F."/>
        </authorList>
    </citation>
    <scope>NUCLEOTIDE SEQUENCE [LARGE SCALE GENOMIC DNA]</scope>
    <source>
        <strain evidence="3">A</strain>
    </source>
</reference>
<dbReference type="AlphaFoldDB" id="A0RVT4"/>
<dbReference type="HOGENOM" id="CLU_104845_0_1_2"/>
<organism evidence="2 3">
    <name type="scientific">Cenarchaeum symbiosum (strain A)</name>
    <dbReference type="NCBI Taxonomy" id="414004"/>
    <lineage>
        <taxon>Archaea</taxon>
        <taxon>Nitrososphaerota</taxon>
        <taxon>Candidatus Cenarchaeales</taxon>
        <taxon>Candidatus Cenarchaeaceae</taxon>
        <taxon>Candidatus Cenarchaeum</taxon>
    </lineage>
</organism>
<dbReference type="EnsemblBacteria" id="ABK77451">
    <property type="protein sequence ID" value="ABK77451"/>
    <property type="gene ID" value="CENSYa_0818"/>
</dbReference>
<dbReference type="PANTHER" id="PTHR43760">
    <property type="entry name" value="ENDORIBONUCLEASE-RELATED"/>
    <property type="match status" value="1"/>
</dbReference>
<name>A0RVT4_CENSY</name>
<sequence length="157" mass="16406">MIADRLQKLGIILPEPPAPAGSYVPVAVSGSLAFVSGQVPSVDGAVKHTGEVGDENIEEGRSSARICIINAIAQLNRELGTLERISRIVKVTGYVRSAPGFTRQPEVVNAASDLLFEVFGEAGRHARAAVGVPALPLGAMTEIEVVAELGPAQTRRA</sequence>
<dbReference type="Pfam" id="PF14588">
    <property type="entry name" value="YjgF_endoribonc"/>
    <property type="match status" value="1"/>
</dbReference>
<gene>
    <name evidence="2" type="ordered locus">CENSYa_0818</name>
</gene>
<dbReference type="STRING" id="414004.CENSYa_0818"/>
<evidence type="ECO:0000313" key="3">
    <source>
        <dbReference type="Proteomes" id="UP000000758"/>
    </source>
</evidence>
<keyword evidence="3" id="KW-1185">Reference proteome</keyword>
<dbReference type="PATRIC" id="fig|414004.10.peg.753"/>
<dbReference type="InterPro" id="IPR035959">
    <property type="entry name" value="RutC-like_sf"/>
</dbReference>
<dbReference type="InterPro" id="IPR013813">
    <property type="entry name" value="Endoribo_LPSP/chorism_mut-like"/>
</dbReference>
<dbReference type="KEGG" id="csy:CENSYa_0818"/>
<dbReference type="Gene3D" id="3.30.1330.40">
    <property type="entry name" value="RutC-like"/>
    <property type="match status" value="1"/>
</dbReference>
<feature type="domain" description="Endoribonuclease L-PSP/chorismate mutase-like" evidence="1">
    <location>
        <begin position="5"/>
        <end position="149"/>
    </location>
</feature>
<proteinExistence type="predicted"/>
<dbReference type="SUPFAM" id="SSF55298">
    <property type="entry name" value="YjgF-like"/>
    <property type="match status" value="1"/>
</dbReference>